<proteinExistence type="predicted"/>
<sequence>MKRTHELGALGLLREDEMDPSSSGVISVTTTECPEVGLAALRWTLELSNLLWKSVHGVD</sequence>
<dbReference type="EMBL" id="JACTNZ010000001">
    <property type="protein sequence ID" value="KAG5565793.1"/>
    <property type="molecule type" value="Genomic_DNA"/>
</dbReference>
<dbReference type="AlphaFoldDB" id="A0AAV6LKX4"/>
<comment type="caution">
    <text evidence="1">The sequence shown here is derived from an EMBL/GenBank/DDBJ whole genome shotgun (WGS) entry which is preliminary data.</text>
</comment>
<gene>
    <name evidence="1" type="ORF">RHGRI_001650</name>
</gene>
<evidence type="ECO:0000313" key="1">
    <source>
        <dbReference type="EMBL" id="KAG5565793.1"/>
    </source>
</evidence>
<organism evidence="1 2">
    <name type="scientific">Rhododendron griersonianum</name>
    <dbReference type="NCBI Taxonomy" id="479676"/>
    <lineage>
        <taxon>Eukaryota</taxon>
        <taxon>Viridiplantae</taxon>
        <taxon>Streptophyta</taxon>
        <taxon>Embryophyta</taxon>
        <taxon>Tracheophyta</taxon>
        <taxon>Spermatophyta</taxon>
        <taxon>Magnoliopsida</taxon>
        <taxon>eudicotyledons</taxon>
        <taxon>Gunneridae</taxon>
        <taxon>Pentapetalae</taxon>
        <taxon>asterids</taxon>
        <taxon>Ericales</taxon>
        <taxon>Ericaceae</taxon>
        <taxon>Ericoideae</taxon>
        <taxon>Rhodoreae</taxon>
        <taxon>Rhododendron</taxon>
    </lineage>
</organism>
<evidence type="ECO:0000313" key="2">
    <source>
        <dbReference type="Proteomes" id="UP000823749"/>
    </source>
</evidence>
<keyword evidence="2" id="KW-1185">Reference proteome</keyword>
<name>A0AAV6LKX4_9ERIC</name>
<reference evidence="1" key="1">
    <citation type="submission" date="2020-08" db="EMBL/GenBank/DDBJ databases">
        <title>Plant Genome Project.</title>
        <authorList>
            <person name="Zhang R.-G."/>
        </authorList>
    </citation>
    <scope>NUCLEOTIDE SEQUENCE</scope>
    <source>
        <strain evidence="1">WSP0</strain>
        <tissue evidence="1">Leaf</tissue>
    </source>
</reference>
<dbReference type="Proteomes" id="UP000823749">
    <property type="component" value="Chromosome 1"/>
</dbReference>
<protein>
    <submittedName>
        <fullName evidence="1">Uncharacterized protein</fullName>
    </submittedName>
</protein>
<accession>A0AAV6LKX4</accession>